<sequence length="371" mass="42415">MIGNPGRFTDDAGTVIWLFPGGAKDDQEDLPGDEILATDQGARGRMASENGLAVGIRSPVLLYLVFIFGRSTAASYVPDLLCFLFSATDLGFFRKIVVATEPTEIGWISVAMQRPSHVRTRSLHSDRPWLELGRYVETYLMQWHLWFPIPEIIVQLLDRFNLSTSQVNPCGLQHLVGILVLSYELGITLDADHLEAWVEPRWSRSLIVQVRTRTNMAIILGFVSKYHFWKEHFFFVRVSDTSVEASTIPIFRTGWGTKVSAALYRVPEGLLTVLELLRGRPCFWMEFPPKRVRRAVALYCSRFQPDLPTEEVSESSMDWFIPYVPRTKRDWSKPRKDKHIMVDEDVVDRQFSPNNILKEYLDSQAGGSNVE</sequence>
<dbReference type="EMBL" id="QGKY02000089">
    <property type="protein sequence ID" value="KAF2615871.1"/>
    <property type="molecule type" value="Genomic_DNA"/>
</dbReference>
<name>A0A8S9MD61_BRACR</name>
<gene>
    <name evidence="1" type="ORF">F2Q70_00012069</name>
</gene>
<proteinExistence type="predicted"/>
<reference evidence="1" key="1">
    <citation type="submission" date="2019-12" db="EMBL/GenBank/DDBJ databases">
        <title>Genome sequencing and annotation of Brassica cretica.</title>
        <authorList>
            <person name="Studholme D.J."/>
            <person name="Sarris P.F."/>
        </authorList>
    </citation>
    <scope>NUCLEOTIDE SEQUENCE</scope>
    <source>
        <strain evidence="1">PFS-102/07</strain>
        <tissue evidence="1">Leaf</tissue>
    </source>
</reference>
<dbReference type="PANTHER" id="PTHR31099">
    <property type="entry name" value="OS06G0165300 PROTEIN"/>
    <property type="match status" value="1"/>
</dbReference>
<dbReference type="AlphaFoldDB" id="A0A8S9MD61"/>
<organism evidence="1">
    <name type="scientific">Brassica cretica</name>
    <name type="common">Mustard</name>
    <dbReference type="NCBI Taxonomy" id="69181"/>
    <lineage>
        <taxon>Eukaryota</taxon>
        <taxon>Viridiplantae</taxon>
        <taxon>Streptophyta</taxon>
        <taxon>Embryophyta</taxon>
        <taxon>Tracheophyta</taxon>
        <taxon>Spermatophyta</taxon>
        <taxon>Magnoliopsida</taxon>
        <taxon>eudicotyledons</taxon>
        <taxon>Gunneridae</taxon>
        <taxon>Pentapetalae</taxon>
        <taxon>rosids</taxon>
        <taxon>malvids</taxon>
        <taxon>Brassicales</taxon>
        <taxon>Brassicaceae</taxon>
        <taxon>Brassiceae</taxon>
        <taxon>Brassica</taxon>
    </lineage>
</organism>
<accession>A0A8S9MD61</accession>
<protein>
    <submittedName>
        <fullName evidence="1">Uncharacterized protein</fullName>
    </submittedName>
</protein>
<dbReference type="PANTHER" id="PTHR31099:SF37">
    <property type="entry name" value="MYOSIN HEAVY CHAIN-LIKE PROTEIN"/>
    <property type="match status" value="1"/>
</dbReference>
<comment type="caution">
    <text evidence="1">The sequence shown here is derived from an EMBL/GenBank/DDBJ whole genome shotgun (WGS) entry which is preliminary data.</text>
</comment>
<evidence type="ECO:0000313" key="1">
    <source>
        <dbReference type="EMBL" id="KAF2615871.1"/>
    </source>
</evidence>